<protein>
    <submittedName>
        <fullName evidence="2">META domain-containing protein</fullName>
    </submittedName>
</protein>
<organism evidence="2 3">
    <name type="scientific">Alsobacter ponti</name>
    <dbReference type="NCBI Taxonomy" id="2962936"/>
    <lineage>
        <taxon>Bacteria</taxon>
        <taxon>Pseudomonadati</taxon>
        <taxon>Pseudomonadota</taxon>
        <taxon>Alphaproteobacteria</taxon>
        <taxon>Hyphomicrobiales</taxon>
        <taxon>Alsobacteraceae</taxon>
        <taxon>Alsobacter</taxon>
    </lineage>
</organism>
<dbReference type="Gene3D" id="2.40.128.270">
    <property type="match status" value="1"/>
</dbReference>
<evidence type="ECO:0000259" key="1">
    <source>
        <dbReference type="Pfam" id="PF03724"/>
    </source>
</evidence>
<dbReference type="Pfam" id="PF03724">
    <property type="entry name" value="META"/>
    <property type="match status" value="1"/>
</dbReference>
<dbReference type="InterPro" id="IPR005184">
    <property type="entry name" value="DUF306_Meta_HslJ"/>
</dbReference>
<dbReference type="InterPro" id="IPR053147">
    <property type="entry name" value="Hsp_HslJ-like"/>
</dbReference>
<dbReference type="RefSeq" id="WP_254742152.1">
    <property type="nucleotide sequence ID" value="NZ_JANCLU010000010.1"/>
</dbReference>
<evidence type="ECO:0000313" key="3">
    <source>
        <dbReference type="Proteomes" id="UP001205890"/>
    </source>
</evidence>
<dbReference type="PANTHER" id="PTHR35535:SF1">
    <property type="entry name" value="HEAT SHOCK PROTEIN HSLJ"/>
    <property type="match status" value="1"/>
</dbReference>
<keyword evidence="3" id="KW-1185">Reference proteome</keyword>
<gene>
    <name evidence="2" type="ORF">NK718_11655</name>
</gene>
<dbReference type="InterPro" id="IPR038670">
    <property type="entry name" value="HslJ-like_sf"/>
</dbReference>
<feature type="domain" description="DUF306" evidence="1">
    <location>
        <begin position="61"/>
        <end position="155"/>
    </location>
</feature>
<dbReference type="PANTHER" id="PTHR35535">
    <property type="entry name" value="HEAT SHOCK PROTEIN HSLJ"/>
    <property type="match status" value="1"/>
</dbReference>
<sequence>MLRRDFDPLEPLSMLVRLLHAAAFTLAFGGVALAQSAPLADPKAGAGGVPKAQKQFPLNFQWTASSLNGKPYSGTRPTLQIDDQLRARGFAGCNTFSATAYPLQQQRLAVGPLAVTRKGCDPGVMALEKSFLVALRTAARWDLKDGYFVVEGPNGELRFERGL</sequence>
<reference evidence="2 3" key="1">
    <citation type="submission" date="2022-07" db="EMBL/GenBank/DDBJ databases">
        <authorList>
            <person name="Li W.-J."/>
            <person name="Deng Q.-Q."/>
        </authorList>
    </citation>
    <scope>NUCLEOTIDE SEQUENCE [LARGE SCALE GENOMIC DNA]</scope>
    <source>
        <strain evidence="2 3">SYSU M60028</strain>
    </source>
</reference>
<accession>A0ABT1LE50</accession>
<evidence type="ECO:0000313" key="2">
    <source>
        <dbReference type="EMBL" id="MCP8939173.1"/>
    </source>
</evidence>
<proteinExistence type="predicted"/>
<comment type="caution">
    <text evidence="2">The sequence shown here is derived from an EMBL/GenBank/DDBJ whole genome shotgun (WGS) entry which is preliminary data.</text>
</comment>
<dbReference type="EMBL" id="JANCLU010000010">
    <property type="protein sequence ID" value="MCP8939173.1"/>
    <property type="molecule type" value="Genomic_DNA"/>
</dbReference>
<name>A0ABT1LE50_9HYPH</name>
<dbReference type="Proteomes" id="UP001205890">
    <property type="component" value="Unassembled WGS sequence"/>
</dbReference>